<dbReference type="AlphaFoldDB" id="A0AAJ0CMI8"/>
<accession>A0AAJ0CMI8</accession>
<protein>
    <submittedName>
        <fullName evidence="1">Uncharacterized protein</fullName>
    </submittedName>
</protein>
<proteinExistence type="predicted"/>
<gene>
    <name evidence="1" type="ORF">QQS21_007950</name>
</gene>
<organism evidence="1 2">
    <name type="scientific">Conoideocrella luteorostrata</name>
    <dbReference type="NCBI Taxonomy" id="1105319"/>
    <lineage>
        <taxon>Eukaryota</taxon>
        <taxon>Fungi</taxon>
        <taxon>Dikarya</taxon>
        <taxon>Ascomycota</taxon>
        <taxon>Pezizomycotina</taxon>
        <taxon>Sordariomycetes</taxon>
        <taxon>Hypocreomycetidae</taxon>
        <taxon>Hypocreales</taxon>
        <taxon>Clavicipitaceae</taxon>
        <taxon>Conoideocrella</taxon>
    </lineage>
</organism>
<name>A0AAJ0CMI8_9HYPO</name>
<keyword evidence="2" id="KW-1185">Reference proteome</keyword>
<dbReference type="Proteomes" id="UP001251528">
    <property type="component" value="Unassembled WGS sequence"/>
</dbReference>
<comment type="caution">
    <text evidence="1">The sequence shown here is derived from an EMBL/GenBank/DDBJ whole genome shotgun (WGS) entry which is preliminary data.</text>
</comment>
<evidence type="ECO:0000313" key="1">
    <source>
        <dbReference type="EMBL" id="KAK2594349.1"/>
    </source>
</evidence>
<reference evidence="1" key="1">
    <citation type="submission" date="2023-06" db="EMBL/GenBank/DDBJ databases">
        <title>Conoideocrella luteorostrata (Hypocreales: Clavicipitaceae), a potential biocontrol fungus for elongate hemlock scale in United States Christmas tree production areas.</title>
        <authorList>
            <person name="Barrett H."/>
            <person name="Lovett B."/>
            <person name="Macias A.M."/>
            <person name="Stajich J.E."/>
            <person name="Kasson M.T."/>
        </authorList>
    </citation>
    <scope>NUCLEOTIDE SEQUENCE</scope>
    <source>
        <strain evidence="1">ARSEF 14590</strain>
    </source>
</reference>
<dbReference type="EMBL" id="JASWJB010000172">
    <property type="protein sequence ID" value="KAK2594349.1"/>
    <property type="molecule type" value="Genomic_DNA"/>
</dbReference>
<evidence type="ECO:0000313" key="2">
    <source>
        <dbReference type="Proteomes" id="UP001251528"/>
    </source>
</evidence>
<sequence length="69" mass="7760">MEEELDGVEVADTASKDKGREEVALFEVRTRRGREEGREGGTGLDRSVDVCAYRLKTNVLKISIVRSYL</sequence>